<sequence length="249" mass="27742">MISPESRANLVSKEHCGPNSPHQIDKPFMTQKWRDAIFVNWPVPAAAVARVIPNGLEPDLFNGTAWVSLVPFRMENLRIRHLPPIPGTSNFGEVNVRTYVRGPNGPGVWFCSLDVHAALATLVARTFYRLPYCHGEVSETQAATTSNWKVKRKRPEVVAGELEIEKLSTPVNDLLSVFLTARWRLYSGRSKKLRVAQVDHPPWDLAEAEIKKCTTGLVDHAGFDVSEATPTAYWSPGVPVRVTAPKLTR</sequence>
<dbReference type="EMBL" id="CAFBOF010000006">
    <property type="protein sequence ID" value="CAB4971982.1"/>
    <property type="molecule type" value="Genomic_DNA"/>
</dbReference>
<dbReference type="InterPro" id="IPR018644">
    <property type="entry name" value="DUF2071"/>
</dbReference>
<dbReference type="Gene3D" id="2.40.400.10">
    <property type="entry name" value="Acetoacetate decarboxylase-like"/>
    <property type="match status" value="1"/>
</dbReference>
<dbReference type="SUPFAM" id="SSF160104">
    <property type="entry name" value="Acetoacetate decarboxylase-like"/>
    <property type="match status" value="1"/>
</dbReference>
<evidence type="ECO:0000256" key="1">
    <source>
        <dbReference type="SAM" id="MobiDB-lite"/>
    </source>
</evidence>
<feature type="region of interest" description="Disordered" evidence="1">
    <location>
        <begin position="1"/>
        <end position="24"/>
    </location>
</feature>
<evidence type="ECO:0000313" key="4">
    <source>
        <dbReference type="EMBL" id="CAB4971982.1"/>
    </source>
</evidence>
<dbReference type="InterPro" id="IPR023375">
    <property type="entry name" value="ADC_dom_sf"/>
</dbReference>
<organism evidence="4">
    <name type="scientific">freshwater metagenome</name>
    <dbReference type="NCBI Taxonomy" id="449393"/>
    <lineage>
        <taxon>unclassified sequences</taxon>
        <taxon>metagenomes</taxon>
        <taxon>ecological metagenomes</taxon>
    </lineage>
</organism>
<gene>
    <name evidence="2" type="ORF">UFOPK2683_01024</name>
    <name evidence="3" type="ORF">UFOPK3605_01146</name>
    <name evidence="4" type="ORF">UFOPK3897_00511</name>
</gene>
<evidence type="ECO:0000313" key="3">
    <source>
        <dbReference type="EMBL" id="CAB4911514.1"/>
    </source>
</evidence>
<protein>
    <submittedName>
        <fullName evidence="4">Unannotated protein</fullName>
    </submittedName>
</protein>
<accession>A0A6J7LXI1</accession>
<dbReference type="PANTHER" id="PTHR39186">
    <property type="entry name" value="DUF2071 FAMILY PROTEIN"/>
    <property type="match status" value="1"/>
</dbReference>
<evidence type="ECO:0000313" key="2">
    <source>
        <dbReference type="EMBL" id="CAB4726701.1"/>
    </source>
</evidence>
<dbReference type="EMBL" id="CAEZYK010000056">
    <property type="protein sequence ID" value="CAB4726701.1"/>
    <property type="molecule type" value="Genomic_DNA"/>
</dbReference>
<dbReference type="EMBL" id="CAFBMM010000062">
    <property type="protein sequence ID" value="CAB4911514.1"/>
    <property type="molecule type" value="Genomic_DNA"/>
</dbReference>
<name>A0A6J7LXI1_9ZZZZ</name>
<proteinExistence type="predicted"/>
<reference evidence="4" key="1">
    <citation type="submission" date="2020-05" db="EMBL/GenBank/DDBJ databases">
        <authorList>
            <person name="Chiriac C."/>
            <person name="Salcher M."/>
            <person name="Ghai R."/>
            <person name="Kavagutti S V."/>
        </authorList>
    </citation>
    <scope>NUCLEOTIDE SEQUENCE</scope>
</reference>
<dbReference type="PANTHER" id="PTHR39186:SF1">
    <property type="entry name" value="DUF2071 DOMAIN-CONTAINING PROTEIN"/>
    <property type="match status" value="1"/>
</dbReference>
<dbReference type="Pfam" id="PF09844">
    <property type="entry name" value="DUF2071"/>
    <property type="match status" value="1"/>
</dbReference>
<dbReference type="AlphaFoldDB" id="A0A6J7LXI1"/>